<feature type="compositionally biased region" description="Polar residues" evidence="1">
    <location>
        <begin position="8"/>
        <end position="41"/>
    </location>
</feature>
<evidence type="ECO:0000313" key="2">
    <source>
        <dbReference type="EMBL" id="AKH48442.1"/>
    </source>
</evidence>
<organism evidence="2">
    <name type="scientific">uncultured marine virus</name>
    <dbReference type="NCBI Taxonomy" id="186617"/>
    <lineage>
        <taxon>Viruses</taxon>
        <taxon>environmental samples</taxon>
    </lineage>
</organism>
<dbReference type="EMBL" id="KR029603">
    <property type="protein sequence ID" value="AKH48442.1"/>
    <property type="molecule type" value="Genomic_DNA"/>
</dbReference>
<protein>
    <submittedName>
        <fullName evidence="2">Uncharacterized protein</fullName>
    </submittedName>
</protein>
<proteinExistence type="predicted"/>
<sequence length="96" mass="10188">MANRKRTGISSGSTPRQSIRSTARSSSTPSLTTGFSATVPASCSARRTGGSIRKPPAPRPPRREPASPPNAGRSRKSSTRSVECSTRWNLTFATLT</sequence>
<accession>A0A0F7LAR3</accession>
<reference evidence="2" key="2">
    <citation type="submission" date="2015-03" db="EMBL/GenBank/DDBJ databases">
        <authorList>
            <person name="Chow C.-E.T."/>
            <person name="Winget D.M."/>
            <person name="White R.A.III."/>
            <person name="Hallam S.J."/>
            <person name="Suttle C.A."/>
        </authorList>
    </citation>
    <scope>NUCLEOTIDE SEQUENCE</scope>
    <source>
        <strain evidence="2">Oxic1_8</strain>
    </source>
</reference>
<reference evidence="2" key="1">
    <citation type="journal article" date="2015" name="Front. Microbiol.">
        <title>Combining genomic sequencing methods to explore viral diversity and reveal potential virus-host interactions.</title>
        <authorList>
            <person name="Chow C.E."/>
            <person name="Winget D.M."/>
            <person name="White R.A.III."/>
            <person name="Hallam S.J."/>
            <person name="Suttle C.A."/>
        </authorList>
    </citation>
    <scope>NUCLEOTIDE SEQUENCE</scope>
    <source>
        <strain evidence="2">Oxic1_8</strain>
    </source>
</reference>
<name>A0A0F7LAR3_9VIRU</name>
<evidence type="ECO:0000256" key="1">
    <source>
        <dbReference type="SAM" id="MobiDB-lite"/>
    </source>
</evidence>
<feature type="region of interest" description="Disordered" evidence="1">
    <location>
        <begin position="1"/>
        <end position="84"/>
    </location>
</feature>